<dbReference type="Pfam" id="PF12796">
    <property type="entry name" value="Ank_2"/>
    <property type="match status" value="2"/>
</dbReference>
<feature type="repeat" description="ANK" evidence="3">
    <location>
        <begin position="111"/>
        <end position="144"/>
    </location>
</feature>
<comment type="caution">
    <text evidence="4">The sequence shown here is derived from an EMBL/GenBank/DDBJ whole genome shotgun (WGS) entry which is preliminary data.</text>
</comment>
<keyword evidence="1" id="KW-0677">Repeat</keyword>
<sequence length="171" mass="18148">MNTTTLSALFHAIEHNELEHVQAIIVSQPDLVNHENEQGLTPLGYAAHFGHPDVVQALLDAGAEVNAVSHSKLSFIPSNTALHAAIAGTRSEAVISMLLQHGASVNLFDSNGHTVLHVAAFHDDNTKLIQQLLERGADVNAAIEGGEKPLAVALRQGNQQVAALLQQQGAR</sequence>
<feature type="repeat" description="ANK" evidence="3">
    <location>
        <begin position="77"/>
        <end position="110"/>
    </location>
</feature>
<dbReference type="EMBL" id="JACHXK010000001">
    <property type="protein sequence ID" value="MBB3108715.1"/>
    <property type="molecule type" value="Genomic_DNA"/>
</dbReference>
<dbReference type="SMART" id="SM00248">
    <property type="entry name" value="ANK"/>
    <property type="match status" value="4"/>
</dbReference>
<dbReference type="PROSITE" id="PS50297">
    <property type="entry name" value="ANK_REP_REGION"/>
    <property type="match status" value="4"/>
</dbReference>
<dbReference type="SUPFAM" id="SSF48403">
    <property type="entry name" value="Ankyrin repeat"/>
    <property type="match status" value="1"/>
</dbReference>
<dbReference type="AlphaFoldDB" id="A0A7W5FL07"/>
<protein>
    <submittedName>
        <fullName evidence="4">Ankyrin repeat protein</fullName>
    </submittedName>
</protein>
<evidence type="ECO:0000313" key="4">
    <source>
        <dbReference type="EMBL" id="MBB3108715.1"/>
    </source>
</evidence>
<keyword evidence="5" id="KW-1185">Reference proteome</keyword>
<feature type="repeat" description="ANK" evidence="3">
    <location>
        <begin position="38"/>
        <end position="70"/>
    </location>
</feature>
<gene>
    <name evidence="4" type="ORF">FHS18_000743</name>
</gene>
<evidence type="ECO:0000256" key="2">
    <source>
        <dbReference type="ARBA" id="ARBA00023043"/>
    </source>
</evidence>
<evidence type="ECO:0000256" key="3">
    <source>
        <dbReference type="PROSITE-ProRule" id="PRU00023"/>
    </source>
</evidence>
<dbReference type="PANTHER" id="PTHR24171:SF9">
    <property type="entry name" value="ANKYRIN REPEAT DOMAIN-CONTAINING PROTEIN 39"/>
    <property type="match status" value="1"/>
</dbReference>
<dbReference type="Proteomes" id="UP000570361">
    <property type="component" value="Unassembled WGS sequence"/>
</dbReference>
<name>A0A7W5FL07_9BACL</name>
<dbReference type="PRINTS" id="PR01415">
    <property type="entry name" value="ANKYRIN"/>
</dbReference>
<reference evidence="4 5" key="1">
    <citation type="submission" date="2020-08" db="EMBL/GenBank/DDBJ databases">
        <title>Genomic Encyclopedia of Type Strains, Phase III (KMG-III): the genomes of soil and plant-associated and newly described type strains.</title>
        <authorList>
            <person name="Whitman W."/>
        </authorList>
    </citation>
    <scope>NUCLEOTIDE SEQUENCE [LARGE SCALE GENOMIC DNA]</scope>
    <source>
        <strain evidence="4 5">CECT 5862</strain>
    </source>
</reference>
<proteinExistence type="predicted"/>
<dbReference type="InterPro" id="IPR002110">
    <property type="entry name" value="Ankyrin_rpt"/>
</dbReference>
<dbReference type="PROSITE" id="PS50088">
    <property type="entry name" value="ANK_REPEAT"/>
    <property type="match status" value="4"/>
</dbReference>
<dbReference type="Gene3D" id="1.25.40.20">
    <property type="entry name" value="Ankyrin repeat-containing domain"/>
    <property type="match status" value="2"/>
</dbReference>
<evidence type="ECO:0000313" key="5">
    <source>
        <dbReference type="Proteomes" id="UP000570361"/>
    </source>
</evidence>
<organism evidence="4 5">
    <name type="scientific">Paenibacillus phyllosphaerae</name>
    <dbReference type="NCBI Taxonomy" id="274593"/>
    <lineage>
        <taxon>Bacteria</taxon>
        <taxon>Bacillati</taxon>
        <taxon>Bacillota</taxon>
        <taxon>Bacilli</taxon>
        <taxon>Bacillales</taxon>
        <taxon>Paenibacillaceae</taxon>
        <taxon>Paenibacillus</taxon>
    </lineage>
</organism>
<feature type="repeat" description="ANK" evidence="3">
    <location>
        <begin position="145"/>
        <end position="171"/>
    </location>
</feature>
<evidence type="ECO:0000256" key="1">
    <source>
        <dbReference type="ARBA" id="ARBA00022737"/>
    </source>
</evidence>
<dbReference type="PANTHER" id="PTHR24171">
    <property type="entry name" value="ANKYRIN REPEAT DOMAIN-CONTAINING PROTEIN 39-RELATED"/>
    <property type="match status" value="1"/>
</dbReference>
<keyword evidence="2 3" id="KW-0040">ANK repeat</keyword>
<dbReference type="InterPro" id="IPR036770">
    <property type="entry name" value="Ankyrin_rpt-contain_sf"/>
</dbReference>
<dbReference type="RefSeq" id="WP_183597049.1">
    <property type="nucleotide sequence ID" value="NZ_JACHXK010000001.1"/>
</dbReference>
<accession>A0A7W5FL07</accession>